<organism evidence="3 4">
    <name type="scientific">Methanocalculus chunghsingensis</name>
    <dbReference type="NCBI Taxonomy" id="156457"/>
    <lineage>
        <taxon>Archaea</taxon>
        <taxon>Methanobacteriati</taxon>
        <taxon>Methanobacteriota</taxon>
        <taxon>Stenosarchaea group</taxon>
        <taxon>Methanomicrobia</taxon>
        <taxon>Methanomicrobiales</taxon>
        <taxon>Methanocalculaceae</taxon>
        <taxon>Methanocalculus</taxon>
    </lineage>
</organism>
<accession>A0A8J7W6Z6</accession>
<gene>
    <name evidence="3" type="ORF">RJ53_04745</name>
</gene>
<keyword evidence="1" id="KW-0472">Membrane</keyword>
<dbReference type="Pfam" id="PF14258">
    <property type="entry name" value="DUF4350"/>
    <property type="match status" value="1"/>
</dbReference>
<protein>
    <recommendedName>
        <fullName evidence="2">DUF4350 domain-containing protein</fullName>
    </recommendedName>
</protein>
<proteinExistence type="predicted"/>
<name>A0A8J7W6Z6_9EURY</name>
<dbReference type="Proteomes" id="UP000730161">
    <property type="component" value="Unassembled WGS sequence"/>
</dbReference>
<evidence type="ECO:0000256" key="1">
    <source>
        <dbReference type="SAM" id="Phobius"/>
    </source>
</evidence>
<keyword evidence="1" id="KW-1133">Transmembrane helix</keyword>
<dbReference type="OrthoDB" id="372296at2157"/>
<evidence type="ECO:0000313" key="3">
    <source>
        <dbReference type="EMBL" id="MBR1368856.1"/>
    </source>
</evidence>
<feature type="domain" description="DUF4350" evidence="2">
    <location>
        <begin position="47"/>
        <end position="246"/>
    </location>
</feature>
<evidence type="ECO:0000259" key="2">
    <source>
        <dbReference type="Pfam" id="PF14258"/>
    </source>
</evidence>
<keyword evidence="4" id="KW-1185">Reference proteome</keyword>
<dbReference type="AlphaFoldDB" id="A0A8J7W6Z6"/>
<dbReference type="InterPro" id="IPR025646">
    <property type="entry name" value="DUF4350"/>
</dbReference>
<sequence length="300" mass="31780">MVPLRVSSSPGGAGIRPSLLIACLLILLTLGAAGAHLQATSAELSRFNPGWNGTAAFFSLSESLGAVIHSPNVAPHDQPDRYILIAPDGTDAEPIVRGVLAAGGIVIIADEDGGANELLEALGLEMRIRPGNVSSVDMEFASPRTVRATVSSNHSVLQGVETLVFNRPSSIEGGEPLVRTSVLSWIDHDGDGSPGSGEELGRYTLMASEKSEIGDVILIADASLFASTMQQVRRLHDNQRLLFNLLDSDSVMVDAMYGRPADADGPAYLVHTVKSAPISSIIVIFLLMMVVAFAFRRQIL</sequence>
<keyword evidence="1" id="KW-0812">Transmembrane</keyword>
<dbReference type="RefSeq" id="WP_211530507.1">
    <property type="nucleotide sequence ID" value="NZ_JWHL01000005.1"/>
</dbReference>
<comment type="caution">
    <text evidence="3">The sequence shown here is derived from an EMBL/GenBank/DDBJ whole genome shotgun (WGS) entry which is preliminary data.</text>
</comment>
<reference evidence="3" key="1">
    <citation type="submission" date="2014-12" db="EMBL/GenBank/DDBJ databases">
        <authorList>
            <person name="Huang H.-H."/>
            <person name="Chen S.-C."/>
            <person name="Lai M.-C."/>
        </authorList>
    </citation>
    <scope>NUCLEOTIDE SEQUENCE</scope>
    <source>
        <strain evidence="3">K1F9705b</strain>
    </source>
</reference>
<feature type="transmembrane region" description="Helical" evidence="1">
    <location>
        <begin position="276"/>
        <end position="295"/>
    </location>
</feature>
<dbReference type="EMBL" id="JWHL01000005">
    <property type="protein sequence ID" value="MBR1368856.1"/>
    <property type="molecule type" value="Genomic_DNA"/>
</dbReference>
<evidence type="ECO:0000313" key="4">
    <source>
        <dbReference type="Proteomes" id="UP000730161"/>
    </source>
</evidence>